<comment type="caution">
    <text evidence="2">The sequence shown here is derived from an EMBL/GenBank/DDBJ whole genome shotgun (WGS) entry which is preliminary data.</text>
</comment>
<proteinExistence type="predicted"/>
<reference evidence="2 4" key="1">
    <citation type="journal article" date="2015" name="Int. J. Syst. Evol. Microbiol.">
        <title>Mariniphaga sediminis sp. nov., isolated from coastal sediment.</title>
        <authorList>
            <person name="Wang F.Q."/>
            <person name="Shen Q.Y."/>
            <person name="Chen G.J."/>
            <person name="Du Z.J."/>
        </authorList>
    </citation>
    <scope>NUCLEOTIDE SEQUENCE [LARGE SCALE GENOMIC DNA]</scope>
    <source>
        <strain evidence="2 4">SY21</strain>
    </source>
</reference>
<dbReference type="AlphaFoldDB" id="A0A399CX60"/>
<dbReference type="CDD" id="cd00038">
    <property type="entry name" value="CAP_ED"/>
    <property type="match status" value="1"/>
</dbReference>
<protein>
    <submittedName>
        <fullName evidence="2">Crp/Fnr family transcriptional regulator</fullName>
    </submittedName>
</protein>
<dbReference type="Proteomes" id="UP000266441">
    <property type="component" value="Unassembled WGS sequence"/>
</dbReference>
<dbReference type="RefSeq" id="WP_119348407.1">
    <property type="nucleotide sequence ID" value="NZ_QWET01000002.1"/>
</dbReference>
<dbReference type="OrthoDB" id="680421at2"/>
<sequence>MIQNSEIFIQHLKKYGRIEPQHIPGILSFFERASYRKKESLMTAGQVCQEHFFVESGCLRMYFIDEKGMEHTTQFAIENWWITDHLSFLNQSRTGFYIQSVEKSIVLFLNYSRQNELLDRYPEMEKYFRIIYQRAYAAAQMKEMYLQDFSREELFNHFYDNFPEFVQRVPQYMLASYLGITPEYLSEIRNKKRS</sequence>
<dbReference type="InterPro" id="IPR014710">
    <property type="entry name" value="RmlC-like_jellyroll"/>
</dbReference>
<evidence type="ECO:0000259" key="1">
    <source>
        <dbReference type="Pfam" id="PF00027"/>
    </source>
</evidence>
<dbReference type="Gene3D" id="2.60.120.10">
    <property type="entry name" value="Jelly Rolls"/>
    <property type="match status" value="1"/>
</dbReference>
<dbReference type="SUPFAM" id="SSF51206">
    <property type="entry name" value="cAMP-binding domain-like"/>
    <property type="match status" value="1"/>
</dbReference>
<reference evidence="2" key="2">
    <citation type="submission" date="2018-08" db="EMBL/GenBank/DDBJ databases">
        <authorList>
            <person name="Ferrada E.E."/>
            <person name="Latorre B.A."/>
        </authorList>
    </citation>
    <scope>NUCLEOTIDE SEQUENCE</scope>
    <source>
        <strain evidence="2">SY21</strain>
    </source>
</reference>
<evidence type="ECO:0000313" key="3">
    <source>
        <dbReference type="EMBL" id="RIH66533.1"/>
    </source>
</evidence>
<name>A0A399CX60_9BACT</name>
<evidence type="ECO:0000313" key="4">
    <source>
        <dbReference type="Proteomes" id="UP000266441"/>
    </source>
</evidence>
<dbReference type="Pfam" id="PF00027">
    <property type="entry name" value="cNMP_binding"/>
    <property type="match status" value="1"/>
</dbReference>
<organism evidence="2 4">
    <name type="scientific">Mariniphaga sediminis</name>
    <dbReference type="NCBI Taxonomy" id="1628158"/>
    <lineage>
        <taxon>Bacteria</taxon>
        <taxon>Pseudomonadati</taxon>
        <taxon>Bacteroidota</taxon>
        <taxon>Bacteroidia</taxon>
        <taxon>Marinilabiliales</taxon>
        <taxon>Prolixibacteraceae</taxon>
        <taxon>Mariniphaga</taxon>
    </lineage>
</organism>
<dbReference type="EMBL" id="QWET01000012">
    <property type="protein sequence ID" value="RIH64254.1"/>
    <property type="molecule type" value="Genomic_DNA"/>
</dbReference>
<evidence type="ECO:0000313" key="2">
    <source>
        <dbReference type="EMBL" id="RIH64254.1"/>
    </source>
</evidence>
<dbReference type="InterPro" id="IPR000595">
    <property type="entry name" value="cNMP-bd_dom"/>
</dbReference>
<gene>
    <name evidence="3" type="ORF">D1164_02700</name>
    <name evidence="2" type="ORF">D1164_15650</name>
</gene>
<keyword evidence="4" id="KW-1185">Reference proteome</keyword>
<dbReference type="InterPro" id="IPR018490">
    <property type="entry name" value="cNMP-bd_dom_sf"/>
</dbReference>
<feature type="domain" description="Cyclic nucleotide-binding" evidence="1">
    <location>
        <begin position="34"/>
        <end position="121"/>
    </location>
</feature>
<dbReference type="EMBL" id="QWET01000002">
    <property type="protein sequence ID" value="RIH66533.1"/>
    <property type="molecule type" value="Genomic_DNA"/>
</dbReference>
<accession>A0A399CX60</accession>